<protein>
    <submittedName>
        <fullName evidence="3">Glycosyl transferase, group 1</fullName>
        <ecNumber evidence="3">2.4.-.-</ecNumber>
    </submittedName>
</protein>
<keyword evidence="3" id="KW-0808">Transferase</keyword>
<dbReference type="GO" id="GO:0016757">
    <property type="term" value="F:glycosyltransferase activity"/>
    <property type="evidence" value="ECO:0007669"/>
    <property type="project" value="UniProtKB-KW"/>
</dbReference>
<organism evidence="3 4">
    <name type="scientific">Candidatus Syntropharchaeum caldarium</name>
    <dbReference type="NCBI Taxonomy" id="1838285"/>
    <lineage>
        <taxon>Archaea</taxon>
        <taxon>Methanobacteriati</taxon>
        <taxon>Methanobacteriota</taxon>
        <taxon>Stenosarchaea group</taxon>
        <taxon>Methanomicrobia</taxon>
        <taxon>Methanosarcinales</taxon>
        <taxon>ANME-2 cluster</taxon>
        <taxon>Candidatus Syntropharchaeum</taxon>
    </lineage>
</organism>
<feature type="domain" description="Glycosyltransferase subfamily 4-like N-terminal" evidence="2">
    <location>
        <begin position="33"/>
        <end position="196"/>
    </location>
</feature>
<dbReference type="CDD" id="cd03801">
    <property type="entry name" value="GT4_PimA-like"/>
    <property type="match status" value="1"/>
</dbReference>
<dbReference type="InterPro" id="IPR001296">
    <property type="entry name" value="Glyco_trans_1"/>
</dbReference>
<proteinExistence type="predicted"/>
<keyword evidence="3" id="KW-0328">Glycosyltransferase</keyword>
<dbReference type="InterPro" id="IPR028098">
    <property type="entry name" value="Glyco_trans_4-like_N"/>
</dbReference>
<dbReference type="EC" id="2.4.-.-" evidence="3"/>
<feature type="domain" description="Glycosyl transferase family 1" evidence="1">
    <location>
        <begin position="204"/>
        <end position="358"/>
    </location>
</feature>
<reference evidence="3" key="1">
    <citation type="submission" date="2016-05" db="EMBL/GenBank/DDBJ databases">
        <title>Microbial consortia oxidize butane by reversing methanogenesis.</title>
        <authorList>
            <person name="Laso-Perez R."/>
            <person name="Richter M."/>
            <person name="Wegener G."/>
            <person name="Musat F."/>
        </authorList>
    </citation>
    <scope>NUCLEOTIDE SEQUENCE [LARGE SCALE GENOMIC DNA]</scope>
    <source>
        <strain evidence="3">BOX2</strain>
    </source>
</reference>
<dbReference type="STRING" id="1838285.SCAL_001371"/>
<dbReference type="EMBL" id="LYOS01000004">
    <property type="protein sequence ID" value="OFV67453.1"/>
    <property type="molecule type" value="Genomic_DNA"/>
</dbReference>
<evidence type="ECO:0000259" key="2">
    <source>
        <dbReference type="Pfam" id="PF13439"/>
    </source>
</evidence>
<dbReference type="SUPFAM" id="SSF53756">
    <property type="entry name" value="UDP-Glycosyltransferase/glycogen phosphorylase"/>
    <property type="match status" value="1"/>
</dbReference>
<dbReference type="Proteomes" id="UP000186940">
    <property type="component" value="Unassembled WGS sequence"/>
</dbReference>
<evidence type="ECO:0000313" key="4">
    <source>
        <dbReference type="Proteomes" id="UP000186940"/>
    </source>
</evidence>
<comment type="caution">
    <text evidence="3">The sequence shown here is derived from an EMBL/GenBank/DDBJ whole genome shotgun (WGS) entry which is preliminary data.</text>
</comment>
<evidence type="ECO:0000259" key="1">
    <source>
        <dbReference type="Pfam" id="PF00534"/>
    </source>
</evidence>
<dbReference type="Gene3D" id="3.40.50.2000">
    <property type="entry name" value="Glycogen Phosphorylase B"/>
    <property type="match status" value="2"/>
</dbReference>
<gene>
    <name evidence="3" type="ORF">SCAL_001371</name>
</gene>
<sequence length="388" mass="43902">MTFASQETGVILLKILLVGQWFVSEDNGKIVIPGGTERYVYGLAKQLQNDGYEVMVLSATMDKGETGFNELDGLNTYIFKAPAKFYGYSIDILSFIYTLKFIRRFNPDVVHVIATRYRFAAGAIAAAKIMKVKAVYTRTTLPHSEGRRRLPVLLDDWFFTKIVRQSDSIIALSRVMKDVMEREIHPKLIEVIPSFIMRSYCSKAEKDNNRVLFVGRLDRLKGIEHLIKSLCYVRKEIPEVRLSIAGTGDLMQHLKQLVSRYGLEDNVTFEGHLGEDMLVDIYSRSEIFVFPSLREGMPMALLEAMSAGLPVVAFDIEPNVEALGGGKYGVLVKAGDVKGLAREIVQLLKNEGQKAHYSKVSMERSKEYSQETIVRRIEEVYSDLFEVT</sequence>
<dbReference type="Pfam" id="PF13439">
    <property type="entry name" value="Glyco_transf_4"/>
    <property type="match status" value="1"/>
</dbReference>
<evidence type="ECO:0000313" key="3">
    <source>
        <dbReference type="EMBL" id="OFV67453.1"/>
    </source>
</evidence>
<dbReference type="InterPro" id="IPR050194">
    <property type="entry name" value="Glycosyltransferase_grp1"/>
</dbReference>
<keyword evidence="4" id="KW-1185">Reference proteome</keyword>
<dbReference type="AlphaFoldDB" id="A0A1F2P8A8"/>
<name>A0A1F2P8A8_9EURY</name>
<dbReference type="PANTHER" id="PTHR45947">
    <property type="entry name" value="SULFOQUINOVOSYL TRANSFERASE SQD2"/>
    <property type="match status" value="1"/>
</dbReference>
<accession>A0A1F2P8A8</accession>
<dbReference type="Pfam" id="PF00534">
    <property type="entry name" value="Glycos_transf_1"/>
    <property type="match status" value="1"/>
</dbReference>
<dbReference type="PANTHER" id="PTHR45947:SF3">
    <property type="entry name" value="SULFOQUINOVOSYL TRANSFERASE SQD2"/>
    <property type="match status" value="1"/>
</dbReference>